<dbReference type="InterPro" id="IPR001434">
    <property type="entry name" value="OmcB-like_DUF11"/>
</dbReference>
<dbReference type="Proteomes" id="UP000178264">
    <property type="component" value="Unassembled WGS sequence"/>
</dbReference>
<name>A0A1F7VDJ1_9BACT</name>
<evidence type="ECO:0000259" key="2">
    <source>
        <dbReference type="Pfam" id="PF01345"/>
    </source>
</evidence>
<dbReference type="AlphaFoldDB" id="A0A1F7VDJ1"/>
<dbReference type="PANTHER" id="PTHR34819">
    <property type="entry name" value="LARGE CYSTEINE-RICH PERIPLASMIC PROTEIN OMCB"/>
    <property type="match status" value="1"/>
</dbReference>
<comment type="caution">
    <text evidence="3">The sequence shown here is derived from an EMBL/GenBank/DDBJ whole genome shotgun (WGS) entry which is preliminary data.</text>
</comment>
<accession>A0A1F7VDJ1</accession>
<feature type="transmembrane region" description="Helical" evidence="1">
    <location>
        <begin position="12"/>
        <end position="31"/>
    </location>
</feature>
<keyword evidence="1" id="KW-0472">Membrane</keyword>
<protein>
    <recommendedName>
        <fullName evidence="2">DUF11 domain-containing protein</fullName>
    </recommendedName>
</protein>
<dbReference type="InterPro" id="IPR051172">
    <property type="entry name" value="Chlamydia_OmcB"/>
</dbReference>
<keyword evidence="1" id="KW-1133">Transmembrane helix</keyword>
<proteinExistence type="predicted"/>
<evidence type="ECO:0000256" key="1">
    <source>
        <dbReference type="SAM" id="Phobius"/>
    </source>
</evidence>
<feature type="transmembrane region" description="Helical" evidence="1">
    <location>
        <begin position="426"/>
        <end position="444"/>
    </location>
</feature>
<dbReference type="InterPro" id="IPR047589">
    <property type="entry name" value="DUF11_rpt"/>
</dbReference>
<keyword evidence="1" id="KW-0812">Transmembrane</keyword>
<evidence type="ECO:0000313" key="4">
    <source>
        <dbReference type="Proteomes" id="UP000178264"/>
    </source>
</evidence>
<sequence>MKLSHIRKHKPISFVSIIAVISISFINALFVTNASANATLSIDLSVTKKEASPGDMIGYTVTYANSAFENADNIRITLDYDEQMLVPHDIGNAVQSLGTVLYTQERLAQKTTEVRVFWFTIKEQLPSGSTTISAFARLNADNVSTLTAPTVNVSVQTKPVLVATVSADKDTVRQGDLITYTISCRNDGNTIARNTVLVDDFDEQNADVIQTSTGGSVQSGEARWSIGNFYPGQKAIQTVTVRVRGSSALNKLTNMVTIAADNAIRFDYLTSTTLLDAIEGNDSLSVRMLVSDENEYRVTSHTAYRGERVNSEITVTNYSGSRADGILVSLHFNPLYFDILDSKGGIREGNTLYWEINQLENGGMRAWNPVFQVTSNAPYQTPLAFTVSAGAKNYQTDSTEIITTILAGTPRVRAAIQESPRTGPSALLSILALSIFAGVLGFLYKTKRHSLA</sequence>
<organism evidence="3 4">
    <name type="scientific">Candidatus Uhrbacteria bacterium RIFCSPLOWO2_02_FULL_49_11</name>
    <dbReference type="NCBI Taxonomy" id="1802409"/>
    <lineage>
        <taxon>Bacteria</taxon>
        <taxon>Candidatus Uhriibacteriota</taxon>
    </lineage>
</organism>
<dbReference type="Pfam" id="PF01345">
    <property type="entry name" value="DUF11"/>
    <property type="match status" value="1"/>
</dbReference>
<evidence type="ECO:0000313" key="3">
    <source>
        <dbReference type="EMBL" id="OGL88630.1"/>
    </source>
</evidence>
<dbReference type="EMBL" id="MGER01000020">
    <property type="protein sequence ID" value="OGL88630.1"/>
    <property type="molecule type" value="Genomic_DNA"/>
</dbReference>
<gene>
    <name evidence="3" type="ORF">A3I42_02460</name>
</gene>
<feature type="domain" description="DUF11" evidence="2">
    <location>
        <begin position="163"/>
        <end position="262"/>
    </location>
</feature>
<reference evidence="3 4" key="1">
    <citation type="journal article" date="2016" name="Nat. Commun.">
        <title>Thousands of microbial genomes shed light on interconnected biogeochemical processes in an aquifer system.</title>
        <authorList>
            <person name="Anantharaman K."/>
            <person name="Brown C.T."/>
            <person name="Hug L.A."/>
            <person name="Sharon I."/>
            <person name="Castelle C.J."/>
            <person name="Probst A.J."/>
            <person name="Thomas B.C."/>
            <person name="Singh A."/>
            <person name="Wilkins M.J."/>
            <person name="Karaoz U."/>
            <person name="Brodie E.L."/>
            <person name="Williams K.H."/>
            <person name="Hubbard S.S."/>
            <person name="Banfield J.F."/>
        </authorList>
    </citation>
    <scope>NUCLEOTIDE SEQUENCE [LARGE SCALE GENOMIC DNA]</scope>
</reference>
<dbReference type="NCBIfam" id="TIGR01451">
    <property type="entry name" value="B_ant_repeat"/>
    <property type="match status" value="1"/>
</dbReference>